<organism evidence="1">
    <name type="scientific">Arundo donax</name>
    <name type="common">Giant reed</name>
    <name type="synonym">Donax arundinaceus</name>
    <dbReference type="NCBI Taxonomy" id="35708"/>
    <lineage>
        <taxon>Eukaryota</taxon>
        <taxon>Viridiplantae</taxon>
        <taxon>Streptophyta</taxon>
        <taxon>Embryophyta</taxon>
        <taxon>Tracheophyta</taxon>
        <taxon>Spermatophyta</taxon>
        <taxon>Magnoliopsida</taxon>
        <taxon>Liliopsida</taxon>
        <taxon>Poales</taxon>
        <taxon>Poaceae</taxon>
        <taxon>PACMAD clade</taxon>
        <taxon>Arundinoideae</taxon>
        <taxon>Arundineae</taxon>
        <taxon>Arundo</taxon>
    </lineage>
</organism>
<accession>A0A0A9FKC5</accession>
<proteinExistence type="predicted"/>
<sequence length="31" mass="3503">MITAYTWSASSQRPQISNSSIAETKKAWVME</sequence>
<name>A0A0A9FKC5_ARUDO</name>
<reference evidence="1" key="2">
    <citation type="journal article" date="2015" name="Data Brief">
        <title>Shoot transcriptome of the giant reed, Arundo donax.</title>
        <authorList>
            <person name="Barrero R.A."/>
            <person name="Guerrero F.D."/>
            <person name="Moolhuijzen P."/>
            <person name="Goolsby J.A."/>
            <person name="Tidwell J."/>
            <person name="Bellgard S.E."/>
            <person name="Bellgard M.I."/>
        </authorList>
    </citation>
    <scope>NUCLEOTIDE SEQUENCE</scope>
    <source>
        <tissue evidence="1">Shoot tissue taken approximately 20 cm above the soil surface</tissue>
    </source>
</reference>
<dbReference type="AlphaFoldDB" id="A0A0A9FKC5"/>
<protein>
    <submittedName>
        <fullName evidence="1">Uncharacterized protein</fullName>
    </submittedName>
</protein>
<evidence type="ECO:0000313" key="1">
    <source>
        <dbReference type="EMBL" id="JAE13490.1"/>
    </source>
</evidence>
<dbReference type="EMBL" id="GBRH01184406">
    <property type="protein sequence ID" value="JAE13490.1"/>
    <property type="molecule type" value="Transcribed_RNA"/>
</dbReference>
<reference evidence="1" key="1">
    <citation type="submission" date="2014-09" db="EMBL/GenBank/DDBJ databases">
        <authorList>
            <person name="Magalhaes I.L.F."/>
            <person name="Oliveira U."/>
            <person name="Santos F.R."/>
            <person name="Vidigal T.H.D.A."/>
            <person name="Brescovit A.D."/>
            <person name="Santos A.J."/>
        </authorList>
    </citation>
    <scope>NUCLEOTIDE SEQUENCE</scope>
    <source>
        <tissue evidence="1">Shoot tissue taken approximately 20 cm above the soil surface</tissue>
    </source>
</reference>